<keyword evidence="4" id="KW-1185">Reference proteome</keyword>
<dbReference type="Proteomes" id="UP000278807">
    <property type="component" value="Unassembled WGS sequence"/>
</dbReference>
<feature type="compositionally biased region" description="Polar residues" evidence="1">
    <location>
        <begin position="47"/>
        <end position="61"/>
    </location>
</feature>
<reference evidence="5" key="1">
    <citation type="submission" date="2017-02" db="UniProtKB">
        <authorList>
            <consortium name="WormBaseParasite"/>
        </authorList>
    </citation>
    <scope>IDENTIFICATION</scope>
</reference>
<feature type="domain" description="C2H2-type" evidence="2">
    <location>
        <begin position="71"/>
        <end position="93"/>
    </location>
</feature>
<dbReference type="InterPro" id="IPR036236">
    <property type="entry name" value="Znf_C2H2_sf"/>
</dbReference>
<proteinExistence type="predicted"/>
<dbReference type="EMBL" id="UZAE01001954">
    <property type="protein sequence ID" value="VDN99238.1"/>
    <property type="molecule type" value="Genomic_DNA"/>
</dbReference>
<dbReference type="PROSITE" id="PS00028">
    <property type="entry name" value="ZINC_FINGER_C2H2_1"/>
    <property type="match status" value="1"/>
</dbReference>
<organism evidence="5">
    <name type="scientific">Rodentolepis nana</name>
    <name type="common">Dwarf tapeworm</name>
    <name type="synonym">Hymenolepis nana</name>
    <dbReference type="NCBI Taxonomy" id="102285"/>
    <lineage>
        <taxon>Eukaryota</taxon>
        <taxon>Metazoa</taxon>
        <taxon>Spiralia</taxon>
        <taxon>Lophotrochozoa</taxon>
        <taxon>Platyhelminthes</taxon>
        <taxon>Cestoda</taxon>
        <taxon>Eucestoda</taxon>
        <taxon>Cyclophyllidea</taxon>
        <taxon>Hymenolepididae</taxon>
        <taxon>Rodentolepis</taxon>
    </lineage>
</organism>
<evidence type="ECO:0000256" key="1">
    <source>
        <dbReference type="SAM" id="MobiDB-lite"/>
    </source>
</evidence>
<protein>
    <submittedName>
        <fullName evidence="5">C2H2-type domain-containing protein</fullName>
    </submittedName>
</protein>
<dbReference type="OrthoDB" id="10516421at2759"/>
<dbReference type="AlphaFoldDB" id="A0A0R3T8J2"/>
<evidence type="ECO:0000259" key="2">
    <source>
        <dbReference type="PROSITE" id="PS00028"/>
    </source>
</evidence>
<reference evidence="3 4" key="2">
    <citation type="submission" date="2018-11" db="EMBL/GenBank/DDBJ databases">
        <authorList>
            <consortium name="Pathogen Informatics"/>
        </authorList>
    </citation>
    <scope>NUCLEOTIDE SEQUENCE [LARGE SCALE GENOMIC DNA]</scope>
</reference>
<dbReference type="WBParaSite" id="HNAJ_0000338001-mRNA-1">
    <property type="protein sequence ID" value="HNAJ_0000338001-mRNA-1"/>
    <property type="gene ID" value="HNAJ_0000338001"/>
</dbReference>
<dbReference type="SUPFAM" id="SSF57667">
    <property type="entry name" value="beta-beta-alpha zinc fingers"/>
    <property type="match status" value="1"/>
</dbReference>
<evidence type="ECO:0000313" key="4">
    <source>
        <dbReference type="Proteomes" id="UP000278807"/>
    </source>
</evidence>
<evidence type="ECO:0000313" key="5">
    <source>
        <dbReference type="WBParaSite" id="HNAJ_0000338001-mRNA-1"/>
    </source>
</evidence>
<accession>A0A0R3T8J2</accession>
<gene>
    <name evidence="3" type="ORF">HNAJ_LOCUS3379</name>
</gene>
<sequence length="183" mass="20582">MDLTCPFCNVDLPHDLFHDHFAKCMKVTNAMQQQEPYQPPLPDEHNWSYQPSEYSKSSQSNPPSVGQSWQCSCCNLNFVNRKEFQEHLTSAKHKMALNSNISGGSSGYPNSGQPASELTDIAAAPQHAPNFRPPPTMAQVNKGAPQPHQFSEEEMRSIVRSEMAKYMRQLLQIIENDTSGYPI</sequence>
<dbReference type="InterPro" id="IPR013087">
    <property type="entry name" value="Znf_C2H2_type"/>
</dbReference>
<name>A0A0R3T8J2_RODNA</name>
<evidence type="ECO:0000313" key="3">
    <source>
        <dbReference type="EMBL" id="VDN99238.1"/>
    </source>
</evidence>
<feature type="region of interest" description="Disordered" evidence="1">
    <location>
        <begin position="35"/>
        <end position="61"/>
    </location>
</feature>